<name>Q2FPG6_METHJ</name>
<evidence type="ECO:0000313" key="2">
    <source>
        <dbReference type="Proteomes" id="UP000001941"/>
    </source>
</evidence>
<keyword evidence="2" id="KW-1185">Reference proteome</keyword>
<dbReference type="GeneID" id="3924524"/>
<gene>
    <name evidence="1" type="ordered locus">Mhun_0796</name>
</gene>
<evidence type="ECO:0000313" key="1">
    <source>
        <dbReference type="EMBL" id="ABD40548.1"/>
    </source>
</evidence>
<proteinExistence type="predicted"/>
<dbReference type="KEGG" id="mhu:Mhun_0796"/>
<reference evidence="2" key="1">
    <citation type="journal article" date="2016" name="Stand. Genomic Sci.">
        <title>Complete genome sequence of Methanospirillum hungatei type strain JF1.</title>
        <authorList>
            <person name="Gunsalus R.P."/>
            <person name="Cook L.E."/>
            <person name="Crable B."/>
            <person name="Rohlin L."/>
            <person name="McDonald E."/>
            <person name="Mouttaki H."/>
            <person name="Sieber J.R."/>
            <person name="Poweleit N."/>
            <person name="Zhou H."/>
            <person name="Lapidus A.L."/>
            <person name="Daligault H.E."/>
            <person name="Land M."/>
            <person name="Gilna P."/>
            <person name="Ivanova N."/>
            <person name="Kyrpides N."/>
            <person name="Culley D.E."/>
            <person name="McInerney M.J."/>
        </authorList>
    </citation>
    <scope>NUCLEOTIDE SEQUENCE [LARGE SCALE GENOMIC DNA]</scope>
    <source>
        <strain evidence="2">ATCC 27890 / DSM 864 / NBRC 100397 / JF-1</strain>
    </source>
</reference>
<dbReference type="RefSeq" id="WP_011447827.1">
    <property type="nucleotide sequence ID" value="NC_007796.1"/>
</dbReference>
<dbReference type="EnsemblBacteria" id="ABD40548">
    <property type="protein sequence ID" value="ABD40548"/>
    <property type="gene ID" value="Mhun_0796"/>
</dbReference>
<dbReference type="HOGENOM" id="CLU_1217574_0_0_2"/>
<dbReference type="Proteomes" id="UP000001941">
    <property type="component" value="Chromosome"/>
</dbReference>
<dbReference type="InParanoid" id="Q2FPG6"/>
<protein>
    <submittedName>
        <fullName evidence="1">Uncharacterized protein</fullName>
    </submittedName>
</protein>
<dbReference type="eggNOG" id="arCOG13245">
    <property type="taxonomic scope" value="Archaea"/>
</dbReference>
<dbReference type="STRING" id="323259.Mhun_0796"/>
<organism evidence="1 2">
    <name type="scientific">Methanospirillum hungatei JF-1 (strain ATCC 27890 / DSM 864 / NBRC 100397 / JF-1)</name>
    <dbReference type="NCBI Taxonomy" id="323259"/>
    <lineage>
        <taxon>Archaea</taxon>
        <taxon>Methanobacteriati</taxon>
        <taxon>Methanobacteriota</taxon>
        <taxon>Stenosarchaea group</taxon>
        <taxon>Methanomicrobia</taxon>
        <taxon>Methanomicrobiales</taxon>
        <taxon>Methanospirillaceae</taxon>
        <taxon>Methanospirillum</taxon>
    </lineage>
</organism>
<accession>Q2FPG6</accession>
<dbReference type="AlphaFoldDB" id="Q2FPG6"/>
<sequence length="227" mass="25695">MKKVIKLKGFRNDRFISILVIFLCLVLFGWGVSSAFEVKEEYVDFISENVTYVSSPHYVTIPHTEPPPVYLTNPLNDESGIVPGAIIYGRVPKSGLNNLIIDNINNNQDIVFALKKPQWPHPDFAILIPGGTSVRIKDIPDGTYEAYLATGLGWDNSKKLFLNDPDYYLITEPLSLDTSGEETRAGNRITYKRTYTVYSYNIQRLLNENSYLTPLDAGEFPKFTLFS</sequence>
<dbReference type="EMBL" id="CP000254">
    <property type="protein sequence ID" value="ABD40548.1"/>
    <property type="molecule type" value="Genomic_DNA"/>
</dbReference>